<accession>A0A3N4L9X1</accession>
<feature type="region of interest" description="Disordered" evidence="10">
    <location>
        <begin position="30"/>
        <end position="49"/>
    </location>
</feature>
<comment type="subunit">
    <text evidence="9">Heterodimer of an alpha and a beta subunit.</text>
</comment>
<evidence type="ECO:0000256" key="2">
    <source>
        <dbReference type="ARBA" id="ARBA00012702"/>
    </source>
</evidence>
<dbReference type="GO" id="GO:0008270">
    <property type="term" value="F:zinc ion binding"/>
    <property type="evidence" value="ECO:0007669"/>
    <property type="project" value="UniProtKB-UniRule"/>
</dbReference>
<comment type="catalytic activity">
    <reaction evidence="9">
        <text>L-cysteinyl-[protein] + (2E,6E)-farnesyl diphosphate = S-(2E,6E)-farnesyl-L-cysteinyl-[protein] + diphosphate</text>
        <dbReference type="Rhea" id="RHEA:13345"/>
        <dbReference type="Rhea" id="RHEA-COMP:10131"/>
        <dbReference type="Rhea" id="RHEA-COMP:11535"/>
        <dbReference type="ChEBI" id="CHEBI:29950"/>
        <dbReference type="ChEBI" id="CHEBI:33019"/>
        <dbReference type="ChEBI" id="CHEBI:86019"/>
        <dbReference type="ChEBI" id="CHEBI:175763"/>
    </reaction>
</comment>
<keyword evidence="8 9" id="KW-0862">Zinc</keyword>
<dbReference type="PANTHER" id="PTHR11774">
    <property type="entry name" value="GERANYLGERANYL TRANSFERASE TYPE BETA SUBUNIT"/>
    <property type="match status" value="1"/>
</dbReference>
<name>A0A3N4L9X1_9PEZI</name>
<feature type="region of interest" description="Disordered" evidence="10">
    <location>
        <begin position="1"/>
        <end position="20"/>
    </location>
</feature>
<evidence type="ECO:0000256" key="7">
    <source>
        <dbReference type="ARBA" id="ARBA00022737"/>
    </source>
</evidence>
<dbReference type="STRING" id="1392247.A0A3N4L9X1"/>
<evidence type="ECO:0000256" key="8">
    <source>
        <dbReference type="ARBA" id="ARBA00022833"/>
    </source>
</evidence>
<organism evidence="12 13">
    <name type="scientific">Morchella conica CCBAS932</name>
    <dbReference type="NCBI Taxonomy" id="1392247"/>
    <lineage>
        <taxon>Eukaryota</taxon>
        <taxon>Fungi</taxon>
        <taxon>Dikarya</taxon>
        <taxon>Ascomycota</taxon>
        <taxon>Pezizomycotina</taxon>
        <taxon>Pezizomycetes</taxon>
        <taxon>Pezizales</taxon>
        <taxon>Morchellaceae</taxon>
        <taxon>Morchella</taxon>
    </lineage>
</organism>
<comment type="similarity">
    <text evidence="1 9">Belongs to the protein prenyltransferase subunit beta family.</text>
</comment>
<comment type="function">
    <text evidence="9">Catalyzes the transfer of a farnesyl moiety from farnesyl diphosphate to a cysteine at the fourth position from the C-terminus of several proteins. The beta subunit is responsible for peptide-binding.</text>
</comment>
<feature type="compositionally biased region" description="Low complexity" evidence="10">
    <location>
        <begin position="1"/>
        <end position="13"/>
    </location>
</feature>
<dbReference type="AlphaFoldDB" id="A0A3N4L9X1"/>
<evidence type="ECO:0000256" key="6">
    <source>
        <dbReference type="ARBA" id="ARBA00022723"/>
    </source>
</evidence>
<feature type="domain" description="Prenyltransferase alpha-alpha toroid" evidence="11">
    <location>
        <begin position="110"/>
        <end position="527"/>
    </location>
</feature>
<dbReference type="Gene3D" id="1.50.10.20">
    <property type="match status" value="1"/>
</dbReference>
<keyword evidence="13" id="KW-1185">Reference proteome</keyword>
<sequence>MASSSSSPSSSTNPPTPVENLNTILDNLRVQELSSSDTSEPASSPAAAESYYPYNPSNPYIPPAPPAPALFTTLPLLRDALTTRSSVDQDATVNSCIRYLGYPEDPFPILDRENHIAFLESGLTSKLPDYMVAYDASRAWLVYWCLSGLASLGVDLAKYRARVMDTLRPLQNAEGGFGGGNGQMSHITATYAAVLALCLVSPRPTAATTPNDNDKEEEEDKEAEETPLDLIDRRAMLKYLHSVKVPETGGFRVAINGESDVRGCYCALVIITLLGLPTSNGLVRGTRGYLSRCQTFEGGFGATPDGNEAHGGYAFCALAALCMLGEPREVMTSSLDMGRLIAWLSARQYAPEGGLSGRTNKLVDGCYSTWVGGCWPLVEAACNGPQKPGELVGGVVGSLWSREGLARYILACCQNMKGGMRDKPNKAPDFYHTCYVLLGLSSAQHYSYYTPSPETLPASAPLAGEEGENEDLPLRSAFTWRVSERIPSVVKGVYEPVVEDIPTWPDDVAEEGAVGDRLKPHHPIFNIPLECVEAAERWVAGRVGF</sequence>
<dbReference type="OrthoDB" id="10261146at2759"/>
<evidence type="ECO:0000313" key="12">
    <source>
        <dbReference type="EMBL" id="RPB17441.1"/>
    </source>
</evidence>
<dbReference type="InterPro" id="IPR008930">
    <property type="entry name" value="Terpenoid_cyclase/PrenylTrfase"/>
</dbReference>
<protein>
    <recommendedName>
        <fullName evidence="3 9">Protein farnesyltransferase subunit beta</fullName>
        <shortName evidence="9">FTase-beta</shortName>
        <ecNumber evidence="2 9">2.5.1.58</ecNumber>
    </recommendedName>
</protein>
<evidence type="ECO:0000313" key="13">
    <source>
        <dbReference type="Proteomes" id="UP000277580"/>
    </source>
</evidence>
<evidence type="ECO:0000256" key="4">
    <source>
        <dbReference type="ARBA" id="ARBA00022602"/>
    </source>
</evidence>
<dbReference type="InterPro" id="IPR026872">
    <property type="entry name" value="FTB"/>
</dbReference>
<dbReference type="InterPro" id="IPR045089">
    <property type="entry name" value="PGGT1B-like"/>
</dbReference>
<dbReference type="GO" id="GO:0097354">
    <property type="term" value="P:prenylation"/>
    <property type="evidence" value="ECO:0007669"/>
    <property type="project" value="UniProtKB-UniRule"/>
</dbReference>
<evidence type="ECO:0000259" key="11">
    <source>
        <dbReference type="Pfam" id="PF00432"/>
    </source>
</evidence>
<keyword evidence="6 9" id="KW-0479">Metal-binding</keyword>
<comment type="cofactor">
    <cofactor evidence="9">
        <name>Zn(2+)</name>
        <dbReference type="ChEBI" id="CHEBI:29105"/>
    </cofactor>
    <text evidence="9">Binds 1 zinc ion per subunit.</text>
</comment>
<feature type="compositionally biased region" description="Low complexity" evidence="10">
    <location>
        <begin position="32"/>
        <end position="49"/>
    </location>
</feature>
<keyword evidence="4 9" id="KW-0637">Prenyltransferase</keyword>
<dbReference type="InParanoid" id="A0A3N4L9X1"/>
<feature type="compositionally biased region" description="Acidic residues" evidence="10">
    <location>
        <begin position="214"/>
        <end position="227"/>
    </location>
</feature>
<keyword evidence="7" id="KW-0677">Repeat</keyword>
<dbReference type="CDD" id="cd02893">
    <property type="entry name" value="FTase"/>
    <property type="match status" value="1"/>
</dbReference>
<gene>
    <name evidence="12" type="ORF">P167DRAFT_569892</name>
</gene>
<evidence type="ECO:0000256" key="1">
    <source>
        <dbReference type="ARBA" id="ARBA00010497"/>
    </source>
</evidence>
<dbReference type="PANTHER" id="PTHR11774:SF6">
    <property type="entry name" value="PROTEIN FARNESYLTRANSFERASE SUBUNIT BETA"/>
    <property type="match status" value="1"/>
</dbReference>
<dbReference type="Proteomes" id="UP000277580">
    <property type="component" value="Unassembled WGS sequence"/>
</dbReference>
<dbReference type="EMBL" id="ML119106">
    <property type="protein sequence ID" value="RPB17441.1"/>
    <property type="molecule type" value="Genomic_DNA"/>
</dbReference>
<proteinExistence type="inferred from homology"/>
<reference evidence="12 13" key="1">
    <citation type="journal article" date="2018" name="Nat. Ecol. Evol.">
        <title>Pezizomycetes genomes reveal the molecular basis of ectomycorrhizal truffle lifestyle.</title>
        <authorList>
            <person name="Murat C."/>
            <person name="Payen T."/>
            <person name="Noel B."/>
            <person name="Kuo A."/>
            <person name="Morin E."/>
            <person name="Chen J."/>
            <person name="Kohler A."/>
            <person name="Krizsan K."/>
            <person name="Balestrini R."/>
            <person name="Da Silva C."/>
            <person name="Montanini B."/>
            <person name="Hainaut M."/>
            <person name="Levati E."/>
            <person name="Barry K.W."/>
            <person name="Belfiori B."/>
            <person name="Cichocki N."/>
            <person name="Clum A."/>
            <person name="Dockter R.B."/>
            <person name="Fauchery L."/>
            <person name="Guy J."/>
            <person name="Iotti M."/>
            <person name="Le Tacon F."/>
            <person name="Lindquist E.A."/>
            <person name="Lipzen A."/>
            <person name="Malagnac F."/>
            <person name="Mello A."/>
            <person name="Molinier V."/>
            <person name="Miyauchi S."/>
            <person name="Poulain J."/>
            <person name="Riccioni C."/>
            <person name="Rubini A."/>
            <person name="Sitrit Y."/>
            <person name="Splivallo R."/>
            <person name="Traeger S."/>
            <person name="Wang M."/>
            <person name="Zifcakova L."/>
            <person name="Wipf D."/>
            <person name="Zambonelli A."/>
            <person name="Paolocci F."/>
            <person name="Nowrousian M."/>
            <person name="Ottonello S."/>
            <person name="Baldrian P."/>
            <person name="Spatafora J.W."/>
            <person name="Henrissat B."/>
            <person name="Nagy L.G."/>
            <person name="Aury J.M."/>
            <person name="Wincker P."/>
            <person name="Grigoriev I.V."/>
            <person name="Bonfante P."/>
            <person name="Martin F.M."/>
        </authorList>
    </citation>
    <scope>NUCLEOTIDE SEQUENCE [LARGE SCALE GENOMIC DNA]</scope>
    <source>
        <strain evidence="12 13">CCBAS932</strain>
    </source>
</reference>
<dbReference type="EC" id="2.5.1.58" evidence="2 9"/>
<dbReference type="GO" id="GO:0004660">
    <property type="term" value="F:protein farnesyltransferase activity"/>
    <property type="evidence" value="ECO:0007669"/>
    <property type="project" value="UniProtKB-UniRule"/>
</dbReference>
<evidence type="ECO:0000256" key="5">
    <source>
        <dbReference type="ARBA" id="ARBA00022679"/>
    </source>
</evidence>
<evidence type="ECO:0000256" key="3">
    <source>
        <dbReference type="ARBA" id="ARBA00015798"/>
    </source>
</evidence>
<evidence type="ECO:0000256" key="10">
    <source>
        <dbReference type="SAM" id="MobiDB-lite"/>
    </source>
</evidence>
<dbReference type="InterPro" id="IPR001330">
    <property type="entry name" value="Prenyltrans"/>
</dbReference>
<dbReference type="Pfam" id="PF00432">
    <property type="entry name" value="Prenyltrans"/>
    <property type="match status" value="1"/>
</dbReference>
<evidence type="ECO:0000256" key="9">
    <source>
        <dbReference type="RuleBase" id="RU365056"/>
    </source>
</evidence>
<dbReference type="GO" id="GO:0005965">
    <property type="term" value="C:protein farnesyltransferase complex"/>
    <property type="evidence" value="ECO:0007669"/>
    <property type="project" value="UniProtKB-UniRule"/>
</dbReference>
<dbReference type="SUPFAM" id="SSF48239">
    <property type="entry name" value="Terpenoid cyclases/Protein prenyltransferases"/>
    <property type="match status" value="1"/>
</dbReference>
<keyword evidence="5 9" id="KW-0808">Transferase</keyword>
<dbReference type="FunCoup" id="A0A3N4L9X1">
    <property type="interactions" value="721"/>
</dbReference>
<feature type="region of interest" description="Disordered" evidence="10">
    <location>
        <begin position="205"/>
        <end position="227"/>
    </location>
</feature>